<reference evidence="3" key="1">
    <citation type="submission" date="2020-01" db="EMBL/GenBank/DDBJ databases">
        <authorList>
            <person name="Mishra B."/>
        </authorList>
    </citation>
    <scope>NUCLEOTIDE SEQUENCE [LARGE SCALE GENOMIC DNA]</scope>
</reference>
<dbReference type="Pfam" id="PF09331">
    <property type="entry name" value="DUF1985"/>
    <property type="match status" value="1"/>
</dbReference>
<proteinExistence type="predicted"/>
<keyword evidence="4" id="KW-1185">Reference proteome</keyword>
<sequence length="493" mass="56371">MEGETILFEILLIVRNCCTFVKHTLRNDPEAFARIKNSRFGKLWDFPAIRCPVSCKLIHALVSRQVLSKKHYEMWTVFGGQPMRFSLSEFASVTGLHCGEFPEGYDPDWQPPASKDPDKWWREIIGNDSRTTLGDIATRLRKEEIQDVERKLRLCLILLVDGVLVVNSQTHRPTPKYVTMLEDIEAFLNFPWGRESFMKTISTMRPLRNPAVKDEDPVRTLVKNLGQTSFRLLGFPLALQLLAFQSIPVLVEYLPTSTPYDTLLDLPDELFPTNPSLSNEDVLNAENHPNLSVNPLIPIDAPEGFVGWGEFAEKEVQDRKIAYLEGLIANQHRFTKAEWPGGATDYEPIVHVHKPPRIAHVKHIFNRKKDKRPLGVRSSPRTSRKSSRGKEKVAECSHSASPEDLVEQNKWLLDEVRFLKEEHCKLVARTTRLERKVQFQASRPLRKLATQRRVHRSKRKTPKSSERDVSGSEDFAADSIISQVCNVDGWIGP</sequence>
<comment type="caution">
    <text evidence="3">The sequence shown here is derived from an EMBL/GenBank/DDBJ whole genome shotgun (WGS) entry which is preliminary data.</text>
</comment>
<dbReference type="PANTHER" id="PTHR48449">
    <property type="entry name" value="DUF1985 DOMAIN-CONTAINING PROTEIN"/>
    <property type="match status" value="1"/>
</dbReference>
<evidence type="ECO:0000313" key="4">
    <source>
        <dbReference type="Proteomes" id="UP000467841"/>
    </source>
</evidence>
<feature type="region of interest" description="Disordered" evidence="1">
    <location>
        <begin position="449"/>
        <end position="474"/>
    </location>
</feature>
<dbReference type="AlphaFoldDB" id="A0A6D2J3G9"/>
<dbReference type="InterPro" id="IPR015410">
    <property type="entry name" value="DUF1985"/>
</dbReference>
<evidence type="ECO:0000256" key="1">
    <source>
        <dbReference type="SAM" id="MobiDB-lite"/>
    </source>
</evidence>
<feature type="domain" description="DUF1985" evidence="2">
    <location>
        <begin position="63"/>
        <end position="202"/>
    </location>
</feature>
<dbReference type="PANTHER" id="PTHR48449:SF1">
    <property type="entry name" value="DUF1985 DOMAIN-CONTAINING PROTEIN"/>
    <property type="match status" value="1"/>
</dbReference>
<accession>A0A6D2J3G9</accession>
<feature type="region of interest" description="Disordered" evidence="1">
    <location>
        <begin position="369"/>
        <end position="401"/>
    </location>
</feature>
<gene>
    <name evidence="3" type="ORF">MERR_LOCUS19129</name>
</gene>
<protein>
    <recommendedName>
        <fullName evidence="2">DUF1985 domain-containing protein</fullName>
    </recommendedName>
</protein>
<feature type="compositionally biased region" description="Basic residues" evidence="1">
    <location>
        <begin position="449"/>
        <end position="462"/>
    </location>
</feature>
<dbReference type="Proteomes" id="UP000467841">
    <property type="component" value="Unassembled WGS sequence"/>
</dbReference>
<evidence type="ECO:0000313" key="3">
    <source>
        <dbReference type="EMBL" id="CAA7031894.1"/>
    </source>
</evidence>
<evidence type="ECO:0000259" key="2">
    <source>
        <dbReference type="Pfam" id="PF09331"/>
    </source>
</evidence>
<name>A0A6D2J3G9_9BRAS</name>
<organism evidence="3 4">
    <name type="scientific">Microthlaspi erraticum</name>
    <dbReference type="NCBI Taxonomy" id="1685480"/>
    <lineage>
        <taxon>Eukaryota</taxon>
        <taxon>Viridiplantae</taxon>
        <taxon>Streptophyta</taxon>
        <taxon>Embryophyta</taxon>
        <taxon>Tracheophyta</taxon>
        <taxon>Spermatophyta</taxon>
        <taxon>Magnoliopsida</taxon>
        <taxon>eudicotyledons</taxon>
        <taxon>Gunneridae</taxon>
        <taxon>Pentapetalae</taxon>
        <taxon>rosids</taxon>
        <taxon>malvids</taxon>
        <taxon>Brassicales</taxon>
        <taxon>Brassicaceae</taxon>
        <taxon>Coluteocarpeae</taxon>
        <taxon>Microthlaspi</taxon>
    </lineage>
</organism>
<dbReference type="OrthoDB" id="1114153at2759"/>
<dbReference type="EMBL" id="CACVBM020001113">
    <property type="protein sequence ID" value="CAA7031894.1"/>
    <property type="molecule type" value="Genomic_DNA"/>
</dbReference>